<reference evidence="9 10" key="1">
    <citation type="submission" date="2022-05" db="EMBL/GenBank/DDBJ databases">
        <title>Genome Sequencing of Bee-Associated Microbes.</title>
        <authorList>
            <person name="Dunlap C."/>
        </authorList>
    </citation>
    <scope>NUCLEOTIDE SEQUENCE [LARGE SCALE GENOMIC DNA]</scope>
    <source>
        <strain evidence="9 10">NRRL B-04010</strain>
    </source>
</reference>
<dbReference type="InterPro" id="IPR020578">
    <property type="entry name" value="Aminotrans_V_PyrdxlP_BS"/>
</dbReference>
<keyword evidence="10" id="KW-1185">Reference proteome</keyword>
<dbReference type="EMBL" id="JAMDNP010000011">
    <property type="protein sequence ID" value="MCY9760296.1"/>
    <property type="molecule type" value="Genomic_DNA"/>
</dbReference>
<evidence type="ECO:0000259" key="8">
    <source>
        <dbReference type="Pfam" id="PF00266"/>
    </source>
</evidence>
<evidence type="ECO:0000256" key="1">
    <source>
        <dbReference type="ARBA" id="ARBA00001933"/>
    </source>
</evidence>
<dbReference type="Pfam" id="PF00266">
    <property type="entry name" value="Aminotran_5"/>
    <property type="match status" value="1"/>
</dbReference>
<keyword evidence="6" id="KW-0411">Iron-sulfur</keyword>
<evidence type="ECO:0000256" key="5">
    <source>
        <dbReference type="ARBA" id="ARBA00023004"/>
    </source>
</evidence>
<organism evidence="9 10">
    <name type="scientific">Paenibacillus alvei</name>
    <name type="common">Bacillus alvei</name>
    <dbReference type="NCBI Taxonomy" id="44250"/>
    <lineage>
        <taxon>Bacteria</taxon>
        <taxon>Bacillati</taxon>
        <taxon>Bacillota</taxon>
        <taxon>Bacilli</taxon>
        <taxon>Bacillales</taxon>
        <taxon>Paenibacillaceae</taxon>
        <taxon>Paenibacillus</taxon>
    </lineage>
</organism>
<evidence type="ECO:0000313" key="9">
    <source>
        <dbReference type="EMBL" id="MCY9760296.1"/>
    </source>
</evidence>
<comment type="caution">
    <text evidence="9">The sequence shown here is derived from an EMBL/GenBank/DDBJ whole genome shotgun (WGS) entry which is preliminary data.</text>
</comment>
<dbReference type="InterPro" id="IPR015422">
    <property type="entry name" value="PyrdxlP-dep_Trfase_small"/>
</dbReference>
<feature type="domain" description="Aminotransferase class V" evidence="8">
    <location>
        <begin position="7"/>
        <end position="371"/>
    </location>
</feature>
<dbReference type="Gene3D" id="1.10.260.50">
    <property type="match status" value="1"/>
</dbReference>
<dbReference type="RefSeq" id="WP_005548019.1">
    <property type="nucleotide sequence ID" value="NZ_JAMDLX010000020.1"/>
</dbReference>
<comment type="similarity">
    <text evidence="2">Belongs to the class-V pyridoxal-phosphate-dependent aminotransferase family. NifS/IscS subfamily.</text>
</comment>
<evidence type="ECO:0000256" key="3">
    <source>
        <dbReference type="ARBA" id="ARBA00022723"/>
    </source>
</evidence>
<dbReference type="PANTHER" id="PTHR11601">
    <property type="entry name" value="CYSTEINE DESULFURYLASE FAMILY MEMBER"/>
    <property type="match status" value="1"/>
</dbReference>
<protein>
    <submittedName>
        <fullName evidence="9">Cysteine desulfurase</fullName>
    </submittedName>
</protein>
<dbReference type="SUPFAM" id="SSF53383">
    <property type="entry name" value="PLP-dependent transferases"/>
    <property type="match status" value="1"/>
</dbReference>
<dbReference type="Gene3D" id="3.90.1150.10">
    <property type="entry name" value="Aspartate Aminotransferase, domain 1"/>
    <property type="match status" value="1"/>
</dbReference>
<dbReference type="InterPro" id="IPR000192">
    <property type="entry name" value="Aminotrans_V_dom"/>
</dbReference>
<evidence type="ECO:0000256" key="6">
    <source>
        <dbReference type="ARBA" id="ARBA00023014"/>
    </source>
</evidence>
<keyword evidence="4" id="KW-0663">Pyridoxal phosphate</keyword>
<dbReference type="InterPro" id="IPR016454">
    <property type="entry name" value="Cysteine_dSase"/>
</dbReference>
<sequence>MSTTQLYFDHCASTLPHPDVIRTVAEVMEQVYANPSSIHGAGGQAEQLLRRAREVVARALQVEPEEILFTSGATESNNLAIFGIAKTHQAAGKPVHIIVSEIEHASVYKCVQQLEQEGVEVTYLPVDTNGRVRPEDVEAAIRPHTVLVSIMHVNNEMGAIQPVGEIGQILRRYPKVTFHVDGVQGLGKVPVRLAEWGVDLYSLSGHKIQGPRGAGVLVKRKHIMLQPLMYGGAQEGELRPGTENVPAIVGLAKAVRLAVEGQAERYNKLTRLRQSALEHLSQLKPLVVNSPADPYSAPHIINISFPGMKSEVVVHALEQKGIIVSTQSACSSKLHKPSRVLLAMTHDSKRASSGIRISLDASNTEMEIDRLVKSFKEMTEQLQPLVQR</sequence>
<evidence type="ECO:0000256" key="2">
    <source>
        <dbReference type="ARBA" id="ARBA00006490"/>
    </source>
</evidence>
<name>A0ABT4GV13_PAEAL</name>
<dbReference type="PIRSF" id="PIRSF005572">
    <property type="entry name" value="NifS"/>
    <property type="match status" value="1"/>
</dbReference>
<evidence type="ECO:0000256" key="7">
    <source>
        <dbReference type="RuleBase" id="RU004504"/>
    </source>
</evidence>
<gene>
    <name evidence="9" type="ORF">M5X12_06860</name>
</gene>
<evidence type="ECO:0000256" key="4">
    <source>
        <dbReference type="ARBA" id="ARBA00022898"/>
    </source>
</evidence>
<dbReference type="PANTHER" id="PTHR11601:SF50">
    <property type="entry name" value="CYSTEINE DESULFURASE ISCS 2-RELATED"/>
    <property type="match status" value="1"/>
</dbReference>
<dbReference type="GeneID" id="94493016"/>
<dbReference type="PROSITE" id="PS00595">
    <property type="entry name" value="AA_TRANSFER_CLASS_5"/>
    <property type="match status" value="1"/>
</dbReference>
<keyword evidence="5" id="KW-0408">Iron</keyword>
<dbReference type="InterPro" id="IPR015424">
    <property type="entry name" value="PyrdxlP-dep_Trfase"/>
</dbReference>
<keyword evidence="3" id="KW-0479">Metal-binding</keyword>
<accession>A0ABT4GV13</accession>
<dbReference type="Proteomes" id="UP001527181">
    <property type="component" value="Unassembled WGS sequence"/>
</dbReference>
<proteinExistence type="inferred from homology"/>
<evidence type="ECO:0000313" key="10">
    <source>
        <dbReference type="Proteomes" id="UP001527181"/>
    </source>
</evidence>
<dbReference type="InterPro" id="IPR015421">
    <property type="entry name" value="PyrdxlP-dep_Trfase_major"/>
</dbReference>
<dbReference type="Gene3D" id="3.40.640.10">
    <property type="entry name" value="Type I PLP-dependent aspartate aminotransferase-like (Major domain)"/>
    <property type="match status" value="1"/>
</dbReference>
<comment type="cofactor">
    <cofactor evidence="1 7">
        <name>pyridoxal 5'-phosphate</name>
        <dbReference type="ChEBI" id="CHEBI:597326"/>
    </cofactor>
</comment>